<dbReference type="RefSeq" id="WP_073043021.1">
    <property type="nucleotide sequence ID" value="NZ_FQUO01000007.1"/>
</dbReference>
<gene>
    <name evidence="6" type="ORF">SAMN05444008_107211</name>
</gene>
<feature type="chain" id="PRO_5009908964" evidence="3">
    <location>
        <begin position="28"/>
        <end position="763"/>
    </location>
</feature>
<feature type="domain" description="Polysaccharide export protein N-terminal" evidence="4">
    <location>
        <begin position="139"/>
        <end position="201"/>
    </location>
</feature>
<feature type="domain" description="Soluble ligand binding" evidence="5">
    <location>
        <begin position="392"/>
        <end position="438"/>
    </location>
</feature>
<protein>
    <submittedName>
        <fullName evidence="6">Protein involved in polysaccharide export, contains SLBB domain of the beta-grasp fold</fullName>
    </submittedName>
</protein>
<evidence type="ECO:0000256" key="3">
    <source>
        <dbReference type="SAM" id="SignalP"/>
    </source>
</evidence>
<organism evidence="6 7">
    <name type="scientific">Cnuella takakiae</name>
    <dbReference type="NCBI Taxonomy" id="1302690"/>
    <lineage>
        <taxon>Bacteria</taxon>
        <taxon>Pseudomonadati</taxon>
        <taxon>Bacteroidota</taxon>
        <taxon>Chitinophagia</taxon>
        <taxon>Chitinophagales</taxon>
        <taxon>Chitinophagaceae</taxon>
        <taxon>Cnuella</taxon>
    </lineage>
</organism>
<evidence type="ECO:0000313" key="6">
    <source>
        <dbReference type="EMBL" id="SHF39185.1"/>
    </source>
</evidence>
<dbReference type="PANTHER" id="PTHR33619">
    <property type="entry name" value="POLYSACCHARIDE EXPORT PROTEIN GFCE-RELATED"/>
    <property type="match status" value="1"/>
</dbReference>
<dbReference type="AlphaFoldDB" id="A0A1M5B9T6"/>
<keyword evidence="7" id="KW-1185">Reference proteome</keyword>
<feature type="domain" description="Soluble ligand binding" evidence="5">
    <location>
        <begin position="480"/>
        <end position="529"/>
    </location>
</feature>
<dbReference type="Proteomes" id="UP000184368">
    <property type="component" value="Unassembled WGS sequence"/>
</dbReference>
<dbReference type="Pfam" id="PF02563">
    <property type="entry name" value="Poly_export"/>
    <property type="match status" value="1"/>
</dbReference>
<keyword evidence="2" id="KW-1133">Transmembrane helix</keyword>
<feature type="transmembrane region" description="Helical" evidence="2">
    <location>
        <begin position="741"/>
        <end position="761"/>
    </location>
</feature>
<name>A0A1M5B9T6_9BACT</name>
<dbReference type="InterPro" id="IPR049712">
    <property type="entry name" value="Poly_export"/>
</dbReference>
<dbReference type="InterPro" id="IPR003715">
    <property type="entry name" value="Poly_export_N"/>
</dbReference>
<keyword evidence="2" id="KW-0472">Membrane</keyword>
<reference evidence="6 7" key="1">
    <citation type="submission" date="2016-11" db="EMBL/GenBank/DDBJ databases">
        <authorList>
            <person name="Jaros S."/>
            <person name="Januszkiewicz K."/>
            <person name="Wedrychowicz H."/>
        </authorList>
    </citation>
    <scope>NUCLEOTIDE SEQUENCE [LARGE SCALE GENOMIC DNA]</scope>
    <source>
        <strain evidence="6 7">DSM 26897</strain>
    </source>
</reference>
<keyword evidence="1 3" id="KW-0732">Signal</keyword>
<dbReference type="Gene3D" id="3.30.1950.10">
    <property type="entry name" value="wza like domain"/>
    <property type="match status" value="1"/>
</dbReference>
<feature type="signal peptide" evidence="3">
    <location>
        <begin position="1"/>
        <end position="27"/>
    </location>
</feature>
<evidence type="ECO:0000259" key="4">
    <source>
        <dbReference type="Pfam" id="PF02563"/>
    </source>
</evidence>
<dbReference type="Gene3D" id="3.10.560.10">
    <property type="entry name" value="Outer membrane lipoprotein wza domain like"/>
    <property type="match status" value="6"/>
</dbReference>
<evidence type="ECO:0000256" key="2">
    <source>
        <dbReference type="SAM" id="Phobius"/>
    </source>
</evidence>
<dbReference type="OrthoDB" id="9808948at2"/>
<dbReference type="Pfam" id="PF10531">
    <property type="entry name" value="SLBB"/>
    <property type="match status" value="5"/>
</dbReference>
<dbReference type="GO" id="GO:0015159">
    <property type="term" value="F:polysaccharide transmembrane transporter activity"/>
    <property type="evidence" value="ECO:0007669"/>
    <property type="project" value="InterPro"/>
</dbReference>
<feature type="domain" description="Soluble ligand binding" evidence="5">
    <location>
        <begin position="308"/>
        <end position="354"/>
    </location>
</feature>
<feature type="domain" description="Soluble ligand binding" evidence="5">
    <location>
        <begin position="225"/>
        <end position="270"/>
    </location>
</feature>
<proteinExistence type="predicted"/>
<feature type="domain" description="Soluble ligand binding" evidence="5">
    <location>
        <begin position="580"/>
        <end position="626"/>
    </location>
</feature>
<accession>A0A1M5B9T6</accession>
<dbReference type="InterPro" id="IPR019554">
    <property type="entry name" value="Soluble_ligand-bd"/>
</dbReference>
<evidence type="ECO:0000259" key="5">
    <source>
        <dbReference type="Pfam" id="PF10531"/>
    </source>
</evidence>
<evidence type="ECO:0000256" key="1">
    <source>
        <dbReference type="ARBA" id="ARBA00022729"/>
    </source>
</evidence>
<dbReference type="STRING" id="1302690.BUE76_17020"/>
<dbReference type="EMBL" id="FQUO01000007">
    <property type="protein sequence ID" value="SHF39185.1"/>
    <property type="molecule type" value="Genomic_DNA"/>
</dbReference>
<evidence type="ECO:0000313" key="7">
    <source>
        <dbReference type="Proteomes" id="UP000184368"/>
    </source>
</evidence>
<keyword evidence="2" id="KW-0812">Transmembrane</keyword>
<dbReference type="PANTHER" id="PTHR33619:SF3">
    <property type="entry name" value="POLYSACCHARIDE EXPORT PROTEIN GFCE-RELATED"/>
    <property type="match status" value="1"/>
</dbReference>
<sequence length="763" mass="84066">MKFNTSLLRFLVLACLLLIQLAGGAQRGNNLNLSDDQLMQLVKQGQSAGMSEADIMNLLVQRGMSATEISALKKRLSGLQGGARVNNPNAIRNADTARFERDSNWVKEVPIPRKPNPYFGYEFFSRTGVSYEPAFNTSTPGNYVLGPGDELNIDVTGMNERSISRVVDRDGRVEIPHAGFLQLNGLSVDAARQRIRSKLLNVYPALASGRTQLNVSLGNVRSIGITVIGEAANPGTYRVSGLSSLFNILYLAGGPTTNGSLRRIELIRGNRVVAEIDFYSFLAKGILNNNIRLEDQDVIRFPVYTKRVALSGAVKRPAIYELLEKETLSDLLAYAGGTADSAQETVAKVAQLNQSERRFRDVAQADFAYFIPRNADSVYFEKLQVRFANRIHLQGAVARPGDFELTDNLTVKALLERANGLREDAFTTRAFIRRRNGAETERSLIPFNPAQVMRGQGDIRLQKDDSVFIASKDNLQVMQVITIAGSVQQPRSVTYHPGMTVEDAILMAGGYLPDAALHRVEVSRLVRNEADTLANQLMQVIALQVDSTLQPGGQAAAHTLQPLDHIFVPRLLNYHSLGSVRLRGEVLYPGDYVLERRNETVQELLSRAGGITPLASASNVQVYRNGLRVGTNLFQGKEQAFLLLPSDSVFIPRNDPFVEVMGQVFNPQIVSYQGRRFMSYISAAGGATDGGNLKKAYVQYSNGINRKTRRFLFFRNYPSVRPGSRIIVPEAPLGGRRGVNFLEVSAVTGMLTALISLISVLRN</sequence>